<comment type="caution">
    <text evidence="1">The sequence shown here is derived from an EMBL/GenBank/DDBJ whole genome shotgun (WGS) entry which is preliminary data.</text>
</comment>
<accession>A0ABQ9EJK2</accession>
<protein>
    <submittedName>
        <fullName evidence="1">Uncharacterized protein</fullName>
    </submittedName>
</protein>
<name>A0ABQ9EJK2_TEGGR</name>
<dbReference type="InterPro" id="IPR036770">
    <property type="entry name" value="Ankyrin_rpt-contain_sf"/>
</dbReference>
<evidence type="ECO:0000313" key="2">
    <source>
        <dbReference type="Proteomes" id="UP001217089"/>
    </source>
</evidence>
<evidence type="ECO:0000313" key="1">
    <source>
        <dbReference type="EMBL" id="KAJ8304964.1"/>
    </source>
</evidence>
<dbReference type="Proteomes" id="UP001217089">
    <property type="component" value="Unassembled WGS sequence"/>
</dbReference>
<organism evidence="1 2">
    <name type="scientific">Tegillarca granosa</name>
    <name type="common">Malaysian cockle</name>
    <name type="synonym">Anadara granosa</name>
    <dbReference type="NCBI Taxonomy" id="220873"/>
    <lineage>
        <taxon>Eukaryota</taxon>
        <taxon>Metazoa</taxon>
        <taxon>Spiralia</taxon>
        <taxon>Lophotrochozoa</taxon>
        <taxon>Mollusca</taxon>
        <taxon>Bivalvia</taxon>
        <taxon>Autobranchia</taxon>
        <taxon>Pteriomorphia</taxon>
        <taxon>Arcoida</taxon>
        <taxon>Arcoidea</taxon>
        <taxon>Arcidae</taxon>
        <taxon>Tegillarca</taxon>
    </lineage>
</organism>
<proteinExistence type="predicted"/>
<dbReference type="Gene3D" id="1.25.40.20">
    <property type="entry name" value="Ankyrin repeat-containing domain"/>
    <property type="match status" value="1"/>
</dbReference>
<gene>
    <name evidence="1" type="ORF">KUTeg_018547</name>
</gene>
<sequence>MTGSSESVMKNLWEYLKSGKDVNIKDEVSGGTLLHLLVENGERFCSPETVQAVYMLVCKDIEIDAQDSVGETGLHKVMRKKGAYRIMMALVITPAINKKILVPEFTFVFFIGI</sequence>
<keyword evidence="2" id="KW-1185">Reference proteome</keyword>
<dbReference type="EMBL" id="JARBDR010000903">
    <property type="protein sequence ID" value="KAJ8304964.1"/>
    <property type="molecule type" value="Genomic_DNA"/>
</dbReference>
<reference evidence="1 2" key="1">
    <citation type="submission" date="2022-12" db="EMBL/GenBank/DDBJ databases">
        <title>Chromosome-level genome of Tegillarca granosa.</title>
        <authorList>
            <person name="Kim J."/>
        </authorList>
    </citation>
    <scope>NUCLEOTIDE SEQUENCE [LARGE SCALE GENOMIC DNA]</scope>
    <source>
        <strain evidence="1">Teg-2019</strain>
        <tissue evidence="1">Adductor muscle</tissue>
    </source>
</reference>
<dbReference type="SUPFAM" id="SSF48403">
    <property type="entry name" value="Ankyrin repeat"/>
    <property type="match status" value="1"/>
</dbReference>